<proteinExistence type="predicted"/>
<gene>
    <name evidence="1" type="ORF">A4U43_C01F7360</name>
</gene>
<name>A0A5P1FQ44_ASPOF</name>
<dbReference type="Proteomes" id="UP000243459">
    <property type="component" value="Chromosome 1"/>
</dbReference>
<dbReference type="Gramene" id="ONK79537">
    <property type="protein sequence ID" value="ONK79537"/>
    <property type="gene ID" value="A4U43_C01F7360"/>
</dbReference>
<evidence type="ECO:0000313" key="2">
    <source>
        <dbReference type="Proteomes" id="UP000243459"/>
    </source>
</evidence>
<reference evidence="2" key="1">
    <citation type="journal article" date="2017" name="Nat. Commun.">
        <title>The asparagus genome sheds light on the origin and evolution of a young Y chromosome.</title>
        <authorList>
            <person name="Harkess A."/>
            <person name="Zhou J."/>
            <person name="Xu C."/>
            <person name="Bowers J.E."/>
            <person name="Van der Hulst R."/>
            <person name="Ayyampalayam S."/>
            <person name="Mercati F."/>
            <person name="Riccardi P."/>
            <person name="McKain M.R."/>
            <person name="Kakrana A."/>
            <person name="Tang H."/>
            <person name="Ray J."/>
            <person name="Groenendijk J."/>
            <person name="Arikit S."/>
            <person name="Mathioni S.M."/>
            <person name="Nakano M."/>
            <person name="Shan H."/>
            <person name="Telgmann-Rauber A."/>
            <person name="Kanno A."/>
            <person name="Yue Z."/>
            <person name="Chen H."/>
            <person name="Li W."/>
            <person name="Chen Y."/>
            <person name="Xu X."/>
            <person name="Zhang Y."/>
            <person name="Luo S."/>
            <person name="Chen H."/>
            <person name="Gao J."/>
            <person name="Mao Z."/>
            <person name="Pires J.C."/>
            <person name="Luo M."/>
            <person name="Kudrna D."/>
            <person name="Wing R.A."/>
            <person name="Meyers B.C."/>
            <person name="Yi K."/>
            <person name="Kong H."/>
            <person name="Lavrijsen P."/>
            <person name="Sunseri F."/>
            <person name="Falavigna A."/>
            <person name="Ye Y."/>
            <person name="Leebens-Mack J.H."/>
            <person name="Chen G."/>
        </authorList>
    </citation>
    <scope>NUCLEOTIDE SEQUENCE [LARGE SCALE GENOMIC DNA]</scope>
    <source>
        <strain evidence="2">cv. DH0086</strain>
    </source>
</reference>
<evidence type="ECO:0000313" key="1">
    <source>
        <dbReference type="EMBL" id="ONK79537.1"/>
    </source>
</evidence>
<dbReference type="EMBL" id="CM007381">
    <property type="protein sequence ID" value="ONK79537.1"/>
    <property type="molecule type" value="Genomic_DNA"/>
</dbReference>
<protein>
    <submittedName>
        <fullName evidence="1">Uncharacterized protein</fullName>
    </submittedName>
</protein>
<keyword evidence="2" id="KW-1185">Reference proteome</keyword>
<sequence length="191" mass="21673">MSRNGSGTVFTALNLPTLFRLKSPQSLTKSQYNWYKVAIVDIKMTVANQNGEGSTAYFHLAAAASMADTYFPPFARIWDYQQENAWKGINMTCRKPCRFKNELNNHGSDNSSHESGCIHIRICEGLEEQTCCTKLENTKDQDFTTLKICSFMSKWEPLDSFWLLSSLKQQETAGSLQISATWHVTGWLFSC</sequence>
<organism evidence="1 2">
    <name type="scientific">Asparagus officinalis</name>
    <name type="common">Garden asparagus</name>
    <dbReference type="NCBI Taxonomy" id="4686"/>
    <lineage>
        <taxon>Eukaryota</taxon>
        <taxon>Viridiplantae</taxon>
        <taxon>Streptophyta</taxon>
        <taxon>Embryophyta</taxon>
        <taxon>Tracheophyta</taxon>
        <taxon>Spermatophyta</taxon>
        <taxon>Magnoliopsida</taxon>
        <taxon>Liliopsida</taxon>
        <taxon>Asparagales</taxon>
        <taxon>Asparagaceae</taxon>
        <taxon>Asparagoideae</taxon>
        <taxon>Asparagus</taxon>
    </lineage>
</organism>
<dbReference type="AlphaFoldDB" id="A0A5P1FQ44"/>
<accession>A0A5P1FQ44</accession>